<name>A0ACB6Z683_THEGA</name>
<evidence type="ECO:0000313" key="2">
    <source>
        <dbReference type="Proteomes" id="UP000886501"/>
    </source>
</evidence>
<organism evidence="1 2">
    <name type="scientific">Thelephora ganbajun</name>
    <name type="common">Ganba fungus</name>
    <dbReference type="NCBI Taxonomy" id="370292"/>
    <lineage>
        <taxon>Eukaryota</taxon>
        <taxon>Fungi</taxon>
        <taxon>Dikarya</taxon>
        <taxon>Basidiomycota</taxon>
        <taxon>Agaricomycotina</taxon>
        <taxon>Agaricomycetes</taxon>
        <taxon>Thelephorales</taxon>
        <taxon>Thelephoraceae</taxon>
        <taxon>Thelephora</taxon>
    </lineage>
</organism>
<dbReference type="EMBL" id="MU118107">
    <property type="protein sequence ID" value="KAF9645037.1"/>
    <property type="molecule type" value="Genomic_DNA"/>
</dbReference>
<keyword evidence="2" id="KW-1185">Reference proteome</keyword>
<dbReference type="Proteomes" id="UP000886501">
    <property type="component" value="Unassembled WGS sequence"/>
</dbReference>
<reference evidence="1" key="2">
    <citation type="journal article" date="2020" name="Nat. Commun.">
        <title>Large-scale genome sequencing of mycorrhizal fungi provides insights into the early evolution of symbiotic traits.</title>
        <authorList>
            <person name="Miyauchi S."/>
            <person name="Kiss E."/>
            <person name="Kuo A."/>
            <person name="Drula E."/>
            <person name="Kohler A."/>
            <person name="Sanchez-Garcia M."/>
            <person name="Morin E."/>
            <person name="Andreopoulos B."/>
            <person name="Barry K.W."/>
            <person name="Bonito G."/>
            <person name="Buee M."/>
            <person name="Carver A."/>
            <person name="Chen C."/>
            <person name="Cichocki N."/>
            <person name="Clum A."/>
            <person name="Culley D."/>
            <person name="Crous P.W."/>
            <person name="Fauchery L."/>
            <person name="Girlanda M."/>
            <person name="Hayes R.D."/>
            <person name="Keri Z."/>
            <person name="LaButti K."/>
            <person name="Lipzen A."/>
            <person name="Lombard V."/>
            <person name="Magnuson J."/>
            <person name="Maillard F."/>
            <person name="Murat C."/>
            <person name="Nolan M."/>
            <person name="Ohm R.A."/>
            <person name="Pangilinan J."/>
            <person name="Pereira M.F."/>
            <person name="Perotto S."/>
            <person name="Peter M."/>
            <person name="Pfister S."/>
            <person name="Riley R."/>
            <person name="Sitrit Y."/>
            <person name="Stielow J.B."/>
            <person name="Szollosi G."/>
            <person name="Zifcakova L."/>
            <person name="Stursova M."/>
            <person name="Spatafora J.W."/>
            <person name="Tedersoo L."/>
            <person name="Vaario L.M."/>
            <person name="Yamada A."/>
            <person name="Yan M."/>
            <person name="Wang P."/>
            <person name="Xu J."/>
            <person name="Bruns T."/>
            <person name="Baldrian P."/>
            <person name="Vilgalys R."/>
            <person name="Dunand C."/>
            <person name="Henrissat B."/>
            <person name="Grigoriev I.V."/>
            <person name="Hibbett D."/>
            <person name="Nagy L.G."/>
            <person name="Martin F.M."/>
        </authorList>
    </citation>
    <scope>NUCLEOTIDE SEQUENCE</scope>
    <source>
        <strain evidence="1">P2</strain>
    </source>
</reference>
<protein>
    <submittedName>
        <fullName evidence="1">Uncharacterized protein</fullName>
    </submittedName>
</protein>
<comment type="caution">
    <text evidence="1">The sequence shown here is derived from an EMBL/GenBank/DDBJ whole genome shotgun (WGS) entry which is preliminary data.</text>
</comment>
<reference evidence="1" key="1">
    <citation type="submission" date="2019-10" db="EMBL/GenBank/DDBJ databases">
        <authorList>
            <consortium name="DOE Joint Genome Institute"/>
            <person name="Kuo A."/>
            <person name="Miyauchi S."/>
            <person name="Kiss E."/>
            <person name="Drula E."/>
            <person name="Kohler A."/>
            <person name="Sanchez-Garcia M."/>
            <person name="Andreopoulos B."/>
            <person name="Barry K.W."/>
            <person name="Bonito G."/>
            <person name="Buee M."/>
            <person name="Carver A."/>
            <person name="Chen C."/>
            <person name="Cichocki N."/>
            <person name="Clum A."/>
            <person name="Culley D."/>
            <person name="Crous P.W."/>
            <person name="Fauchery L."/>
            <person name="Girlanda M."/>
            <person name="Hayes R."/>
            <person name="Keri Z."/>
            <person name="Labutti K."/>
            <person name="Lipzen A."/>
            <person name="Lombard V."/>
            <person name="Magnuson J."/>
            <person name="Maillard F."/>
            <person name="Morin E."/>
            <person name="Murat C."/>
            <person name="Nolan M."/>
            <person name="Ohm R."/>
            <person name="Pangilinan J."/>
            <person name="Pereira M."/>
            <person name="Perotto S."/>
            <person name="Peter M."/>
            <person name="Riley R."/>
            <person name="Sitrit Y."/>
            <person name="Stielow B."/>
            <person name="Szollosi G."/>
            <person name="Zifcakova L."/>
            <person name="Stursova M."/>
            <person name="Spatafora J.W."/>
            <person name="Tedersoo L."/>
            <person name="Vaario L.-M."/>
            <person name="Yamada A."/>
            <person name="Yan M."/>
            <person name="Wang P."/>
            <person name="Xu J."/>
            <person name="Bruns T."/>
            <person name="Baldrian P."/>
            <person name="Vilgalys R."/>
            <person name="Henrissat B."/>
            <person name="Grigoriev I.V."/>
            <person name="Hibbett D."/>
            <person name="Nagy L.G."/>
            <person name="Martin F.M."/>
        </authorList>
    </citation>
    <scope>NUCLEOTIDE SEQUENCE</scope>
    <source>
        <strain evidence="1">P2</strain>
    </source>
</reference>
<evidence type="ECO:0000313" key="1">
    <source>
        <dbReference type="EMBL" id="KAF9645037.1"/>
    </source>
</evidence>
<accession>A0ACB6Z683</accession>
<proteinExistence type="predicted"/>
<sequence>MYDEDMMEPGKVTEGLFRGLLLIAVYMYIFISKHVARGEKKMAQKGITEINQMGNVEPATICYVVLQMWVGISNMNEWSKTDYGVDLSMLYTALCHLLDFKRGKDPWVDKTLDWWNSQVVRGATTEAGASQDNEAPSTPKILDIEWRQRMAATS</sequence>
<gene>
    <name evidence="1" type="ORF">BDM02DRAFT_3207847</name>
</gene>